<keyword evidence="1" id="KW-0343">GTPase activation</keyword>
<protein>
    <submittedName>
        <fullName evidence="4">Growth hormone-regulated TBC protein 6</fullName>
    </submittedName>
</protein>
<reference evidence="4" key="1">
    <citation type="journal article" date="2011" name="Genome Res.">
        <title>Deep small RNA sequencing from the nematode Ascaris reveals conservation, functional diversification, and novel developmental profiles.</title>
        <authorList>
            <person name="Wang J."/>
            <person name="Czech B."/>
            <person name="Crunk A."/>
            <person name="Wallace A."/>
            <person name="Mitreva M."/>
            <person name="Hannon G.J."/>
            <person name="Davis R.E."/>
        </authorList>
    </citation>
    <scope>NUCLEOTIDE SEQUENCE</scope>
</reference>
<dbReference type="GO" id="GO:0005096">
    <property type="term" value="F:GTPase activator activity"/>
    <property type="evidence" value="ECO:0007669"/>
    <property type="project" value="UniProtKB-KW"/>
</dbReference>
<feature type="domain" description="Rab-GAP TBC" evidence="3">
    <location>
        <begin position="1"/>
        <end position="165"/>
    </location>
</feature>
<evidence type="ECO:0000313" key="4">
    <source>
        <dbReference type="EMBL" id="ADY41779.1"/>
    </source>
</evidence>
<dbReference type="Pfam" id="PF00566">
    <property type="entry name" value="RabGAP-TBC"/>
    <property type="match status" value="1"/>
</dbReference>
<dbReference type="PANTHER" id="PTHR47219:SF10">
    <property type="entry name" value="GROWTH HORMONE-REGULATED TBC PROTEIN 1"/>
    <property type="match status" value="1"/>
</dbReference>
<dbReference type="PROSITE" id="PS50086">
    <property type="entry name" value="TBC_RABGAP"/>
    <property type="match status" value="1"/>
</dbReference>
<evidence type="ECO:0000256" key="1">
    <source>
        <dbReference type="ARBA" id="ARBA00022468"/>
    </source>
</evidence>
<dbReference type="GO" id="GO:0031267">
    <property type="term" value="F:small GTPase binding"/>
    <property type="evidence" value="ECO:0007669"/>
    <property type="project" value="TreeGrafter"/>
</dbReference>
<dbReference type="EMBL" id="JI166433">
    <property type="protein sequence ID" value="ADY41779.1"/>
    <property type="molecule type" value="mRNA"/>
</dbReference>
<evidence type="ECO:0000259" key="3">
    <source>
        <dbReference type="PROSITE" id="PS50086"/>
    </source>
</evidence>
<organism evidence="4">
    <name type="scientific">Ascaris suum</name>
    <name type="common">Pig roundworm</name>
    <name type="synonym">Ascaris lumbricoides</name>
    <dbReference type="NCBI Taxonomy" id="6253"/>
    <lineage>
        <taxon>Eukaryota</taxon>
        <taxon>Metazoa</taxon>
        <taxon>Ecdysozoa</taxon>
        <taxon>Nematoda</taxon>
        <taxon>Chromadorea</taxon>
        <taxon>Rhabditida</taxon>
        <taxon>Spirurina</taxon>
        <taxon>Ascaridomorpha</taxon>
        <taxon>Ascaridoidea</taxon>
        <taxon>Ascarididae</taxon>
        <taxon>Ascaris</taxon>
    </lineage>
</organism>
<evidence type="ECO:0000256" key="2">
    <source>
        <dbReference type="ARBA" id="ARBA00043879"/>
    </source>
</evidence>
<dbReference type="InterPro" id="IPR035969">
    <property type="entry name" value="Rab-GAP_TBC_sf"/>
</dbReference>
<dbReference type="AlphaFoldDB" id="F1KV75"/>
<dbReference type="SMART" id="SM00164">
    <property type="entry name" value="TBC"/>
    <property type="match status" value="1"/>
</dbReference>
<proteinExistence type="evidence at transcript level"/>
<dbReference type="Gene3D" id="1.10.8.270">
    <property type="entry name" value="putative rabgap domain of human tbc1 domain family member 14 like domains"/>
    <property type="match status" value="1"/>
</dbReference>
<dbReference type="InterPro" id="IPR050302">
    <property type="entry name" value="Rab_GAP_TBC_domain"/>
</dbReference>
<sequence length="243" mass="27434">MLGCPPVELAKHEVSDAVVDAIRLDLPRTFPDNNRLSSAAGNRIIGRILYRVAQHFPDIGYCQGFNYIAALLYLVLNDENAAVQLMTHSIQQRPSYYTSDMSGIIVDIKVLRDILRDRTLMPSALLRLIETDMEMMLSKWFLCWFLETLPMESVLRVWDCLFLEGNTVLFRIAVALIEASIPSLAKCHTLTDVLQVFRDIGSTQLALDCHHLLQVAFAKDKASITSSRLAEYRQRYAASPTAN</sequence>
<dbReference type="Gene3D" id="1.10.472.80">
    <property type="entry name" value="Ypt/Rab-GAP domain of gyp1p, domain 3"/>
    <property type="match status" value="1"/>
</dbReference>
<dbReference type="InterPro" id="IPR000195">
    <property type="entry name" value="Rab-GAP-TBC_dom"/>
</dbReference>
<comment type="function">
    <text evidence="2">May act as a GTPase-activating protein for Rab family protein(s).</text>
</comment>
<dbReference type="SUPFAM" id="SSF47923">
    <property type="entry name" value="Ypt/Rab-GAP domain of gyp1p"/>
    <property type="match status" value="2"/>
</dbReference>
<accession>F1KV75</accession>
<dbReference type="PANTHER" id="PTHR47219">
    <property type="entry name" value="RAB GTPASE-ACTIVATING PROTEIN 1-LIKE"/>
    <property type="match status" value="1"/>
</dbReference>
<name>F1KV75_ASCSU</name>